<name>A0ABS4ES82_9HYPH</name>
<dbReference type="Proteomes" id="UP000823786">
    <property type="component" value="Unassembled WGS sequence"/>
</dbReference>
<evidence type="ECO:0000313" key="2">
    <source>
        <dbReference type="Proteomes" id="UP000823786"/>
    </source>
</evidence>
<gene>
    <name evidence="1" type="ORF">J2Z75_004197</name>
</gene>
<dbReference type="Gene3D" id="2.60.120.200">
    <property type="match status" value="1"/>
</dbReference>
<evidence type="ECO:0000313" key="1">
    <source>
        <dbReference type="EMBL" id="MBP1860676.1"/>
    </source>
</evidence>
<sequence>MKRILTSRSRYISCATILAVSTVIFTLPVTYANEQRLLNANQATLSSSVMPLSEKFSYNDGEYENQSAQKTYSVGVRRSAEDDLVLRFEVRANDRASFDSNDIDRAEATSGIRFPKGEVIWNAYRVKIADGFSVPSGDRSWFIIGQWHGSRDDSRSPYIVAELQGTDLVFLSRYLSNGQTASREMYRMNDVPRGEWMNIVMEHKVSSTAGLLNIWVNGRQVVNFDGPIGYWDHEQAGYWKFGIYRSRHSADAIVEYRDVVTTTHDLSSRATMTN</sequence>
<organism evidence="1 2">
    <name type="scientific">Rhizobium herbae</name>
    <dbReference type="NCBI Taxonomy" id="508661"/>
    <lineage>
        <taxon>Bacteria</taxon>
        <taxon>Pseudomonadati</taxon>
        <taxon>Pseudomonadota</taxon>
        <taxon>Alphaproteobacteria</taxon>
        <taxon>Hyphomicrobiales</taxon>
        <taxon>Rhizobiaceae</taxon>
        <taxon>Rhizobium/Agrobacterium group</taxon>
        <taxon>Rhizobium</taxon>
    </lineage>
</organism>
<keyword evidence="2" id="KW-1185">Reference proteome</keyword>
<dbReference type="RefSeq" id="WP_209854684.1">
    <property type="nucleotide sequence ID" value="NZ_JAGGJV010000008.1"/>
</dbReference>
<evidence type="ECO:0008006" key="3">
    <source>
        <dbReference type="Google" id="ProtNLM"/>
    </source>
</evidence>
<accession>A0ABS4ES82</accession>
<dbReference type="Pfam" id="PF14099">
    <property type="entry name" value="Polysacc_lyase"/>
    <property type="match status" value="1"/>
</dbReference>
<proteinExistence type="predicted"/>
<dbReference type="EMBL" id="JAGGJV010000008">
    <property type="protein sequence ID" value="MBP1860676.1"/>
    <property type="molecule type" value="Genomic_DNA"/>
</dbReference>
<comment type="caution">
    <text evidence="1">The sequence shown here is derived from an EMBL/GenBank/DDBJ whole genome shotgun (WGS) entry which is preliminary data.</text>
</comment>
<protein>
    <recommendedName>
        <fullName evidence="3">Polysaccharide lyase</fullName>
    </recommendedName>
</protein>
<dbReference type="InterPro" id="IPR025975">
    <property type="entry name" value="Polysacc_lyase"/>
</dbReference>
<reference evidence="1 2" key="1">
    <citation type="submission" date="2021-03" db="EMBL/GenBank/DDBJ databases">
        <title>Genomic Encyclopedia of Type Strains, Phase IV (KMG-IV): sequencing the most valuable type-strain genomes for metagenomic binning, comparative biology and taxonomic classification.</title>
        <authorList>
            <person name="Goeker M."/>
        </authorList>
    </citation>
    <scope>NUCLEOTIDE SEQUENCE [LARGE SCALE GENOMIC DNA]</scope>
    <source>
        <strain evidence="1 2">DSM 26427</strain>
    </source>
</reference>